<organism evidence="2 3">
    <name type="scientific">Gnathostoma spinigerum</name>
    <dbReference type="NCBI Taxonomy" id="75299"/>
    <lineage>
        <taxon>Eukaryota</taxon>
        <taxon>Metazoa</taxon>
        <taxon>Ecdysozoa</taxon>
        <taxon>Nematoda</taxon>
        <taxon>Chromadorea</taxon>
        <taxon>Rhabditida</taxon>
        <taxon>Spirurina</taxon>
        <taxon>Gnathostomatomorpha</taxon>
        <taxon>Gnathostomatoidea</taxon>
        <taxon>Gnathostomatidae</taxon>
        <taxon>Gnathostoma</taxon>
    </lineage>
</organism>
<name>A0ABD6EJD0_9BILA</name>
<dbReference type="AlphaFoldDB" id="A0ABD6EJD0"/>
<sequence>MRGTDSVSSNITISNGWATIELMSHFLFIGFSMILIILLQRILFGHYVMLNSVSFSAMEICTPILSMNPIFKGNKARNGNSESSIRN</sequence>
<accession>A0ABD6EJD0</accession>
<keyword evidence="1" id="KW-0812">Transmembrane</keyword>
<feature type="transmembrane region" description="Helical" evidence="1">
    <location>
        <begin position="22"/>
        <end position="44"/>
    </location>
</feature>
<evidence type="ECO:0000256" key="1">
    <source>
        <dbReference type="SAM" id="Phobius"/>
    </source>
</evidence>
<dbReference type="EMBL" id="JBGFUD010002048">
    <property type="protein sequence ID" value="MFH4977083.1"/>
    <property type="molecule type" value="Genomic_DNA"/>
</dbReference>
<protein>
    <submittedName>
        <fullName evidence="2">Uncharacterized protein</fullName>
    </submittedName>
</protein>
<keyword evidence="3" id="KW-1185">Reference proteome</keyword>
<keyword evidence="1" id="KW-0472">Membrane</keyword>
<gene>
    <name evidence="2" type="ORF">AB6A40_003792</name>
</gene>
<dbReference type="Proteomes" id="UP001608902">
    <property type="component" value="Unassembled WGS sequence"/>
</dbReference>
<evidence type="ECO:0000313" key="2">
    <source>
        <dbReference type="EMBL" id="MFH4977083.1"/>
    </source>
</evidence>
<comment type="caution">
    <text evidence="2">The sequence shown here is derived from an EMBL/GenBank/DDBJ whole genome shotgun (WGS) entry which is preliminary data.</text>
</comment>
<reference evidence="2 3" key="1">
    <citation type="submission" date="2024-08" db="EMBL/GenBank/DDBJ databases">
        <title>Gnathostoma spinigerum genome.</title>
        <authorList>
            <person name="Gonzalez-Bertolin B."/>
            <person name="Monzon S."/>
            <person name="Zaballos A."/>
            <person name="Jimenez P."/>
            <person name="Dekumyoy P."/>
            <person name="Varona S."/>
            <person name="Cuesta I."/>
            <person name="Sumanam S."/>
            <person name="Adisakwattana P."/>
            <person name="Gasser R.B."/>
            <person name="Hernandez-Gonzalez A."/>
            <person name="Young N.D."/>
            <person name="Perteguer M.J."/>
        </authorList>
    </citation>
    <scope>NUCLEOTIDE SEQUENCE [LARGE SCALE GENOMIC DNA]</scope>
    <source>
        <strain evidence="2">AL3</strain>
        <tissue evidence="2">Liver</tissue>
    </source>
</reference>
<proteinExistence type="predicted"/>
<keyword evidence="1" id="KW-1133">Transmembrane helix</keyword>
<evidence type="ECO:0000313" key="3">
    <source>
        <dbReference type="Proteomes" id="UP001608902"/>
    </source>
</evidence>